<reference evidence="1" key="1">
    <citation type="submission" date="2005-10" db="EMBL/GenBank/DDBJ databases">
        <title>Complete sequence of chromosome 2 of Burkholderia sp. 383.</title>
        <authorList>
            <consortium name="US DOE Joint Genome Institute"/>
            <person name="Copeland A."/>
            <person name="Lucas S."/>
            <person name="Lapidus A."/>
            <person name="Barry K."/>
            <person name="Detter J.C."/>
            <person name="Glavina T."/>
            <person name="Hammon N."/>
            <person name="Israni S."/>
            <person name="Pitluck S."/>
            <person name="Chain P."/>
            <person name="Malfatti S."/>
            <person name="Shin M."/>
            <person name="Vergez L."/>
            <person name="Schmutz J."/>
            <person name="Larimer F."/>
            <person name="Land M."/>
            <person name="Kyrpides N."/>
            <person name="Lykidis A."/>
            <person name="Richardson P."/>
        </authorList>
    </citation>
    <scope>NUCLEOTIDE SEQUENCE [LARGE SCALE GENOMIC DNA]</scope>
    <source>
        <strain evidence="1">383</strain>
    </source>
</reference>
<protein>
    <submittedName>
        <fullName evidence="1">Uncharacterized protein</fullName>
    </submittedName>
</protein>
<evidence type="ECO:0000313" key="1">
    <source>
        <dbReference type="EMBL" id="ABB12840.1"/>
    </source>
</evidence>
<dbReference type="PATRIC" id="fig|482957.22.peg.6535"/>
<keyword evidence="2" id="KW-1185">Reference proteome</keyword>
<dbReference type="AlphaFoldDB" id="Q391M6"/>
<evidence type="ECO:0000313" key="2">
    <source>
        <dbReference type="Proteomes" id="UP000002705"/>
    </source>
</evidence>
<accession>Q391M6</accession>
<organism evidence="1 2">
    <name type="scientific">Burkholderia lata (strain ATCC 17760 / DSM 23089 / LMG 22485 / NCIMB 9086 / R18194 / 383)</name>
    <dbReference type="NCBI Taxonomy" id="482957"/>
    <lineage>
        <taxon>Bacteria</taxon>
        <taxon>Pseudomonadati</taxon>
        <taxon>Pseudomonadota</taxon>
        <taxon>Betaproteobacteria</taxon>
        <taxon>Burkholderiales</taxon>
        <taxon>Burkholderiaceae</taxon>
        <taxon>Burkholderia</taxon>
        <taxon>Burkholderia cepacia complex</taxon>
    </lineage>
</organism>
<dbReference type="Proteomes" id="UP000002705">
    <property type="component" value="Chromosome 2"/>
</dbReference>
<gene>
    <name evidence="1" type="ordered locus">Bcep18194_B2729</name>
</gene>
<name>Q391M6_BURL3</name>
<dbReference type="EMBL" id="CP000152">
    <property type="protein sequence ID" value="ABB12840.1"/>
    <property type="molecule type" value="Genomic_DNA"/>
</dbReference>
<dbReference type="HOGENOM" id="CLU_2394127_0_0_4"/>
<sequence>MCMEPDGVYPCVNLLFDRRRTGRSRGVGSCARVCRSGAFHARFPHAGGEGAGAIQAGGSPGVRLRFRDGQLNVTAPRRAAAHESWIVVVWAIR</sequence>
<dbReference type="KEGG" id="bur:Bcep18194_B2729"/>
<proteinExistence type="predicted"/>